<accession>A0A516NKZ6</accession>
<organism evidence="1 2">
    <name type="scientific">Nocardia otitidiscaviarum</name>
    <dbReference type="NCBI Taxonomy" id="1823"/>
    <lineage>
        <taxon>Bacteria</taxon>
        <taxon>Bacillati</taxon>
        <taxon>Actinomycetota</taxon>
        <taxon>Actinomycetes</taxon>
        <taxon>Mycobacteriales</taxon>
        <taxon>Nocardiaceae</taxon>
        <taxon>Nocardia</taxon>
    </lineage>
</organism>
<dbReference type="EMBL" id="CP041695">
    <property type="protein sequence ID" value="QDP79583.1"/>
    <property type="molecule type" value="Genomic_DNA"/>
</dbReference>
<protein>
    <submittedName>
        <fullName evidence="1">Uncharacterized protein</fullName>
    </submittedName>
</protein>
<dbReference type="RefSeq" id="WP_143980966.1">
    <property type="nucleotide sequence ID" value="NZ_CP041695.1"/>
</dbReference>
<reference evidence="1 2" key="1">
    <citation type="submission" date="2019-07" db="EMBL/GenBank/DDBJ databases">
        <title>Complete Genome Sequence and Methylome Analysis of Nocardia otitidis-caviarum NEB252.</title>
        <authorList>
            <person name="Fomenkov A."/>
            <person name="Anton B.P."/>
            <person name="Vincze T."/>
            <person name="Roberts R.J."/>
        </authorList>
    </citation>
    <scope>NUCLEOTIDE SEQUENCE [LARGE SCALE GENOMIC DNA]</scope>
    <source>
        <strain evidence="1 2">NEB252</strain>
    </source>
</reference>
<gene>
    <name evidence="1" type="ORF">FOH10_13580</name>
</gene>
<dbReference type="KEGG" id="nod:FOH10_13580"/>
<evidence type="ECO:0000313" key="1">
    <source>
        <dbReference type="EMBL" id="QDP79583.1"/>
    </source>
</evidence>
<proteinExistence type="predicted"/>
<name>A0A516NKZ6_9NOCA</name>
<dbReference type="AlphaFoldDB" id="A0A516NKZ6"/>
<evidence type="ECO:0000313" key="2">
    <source>
        <dbReference type="Proteomes" id="UP000317039"/>
    </source>
</evidence>
<dbReference type="GeneID" id="80333409"/>
<sequence>MPEAFDWSRYGIQHYWIVRMANDDGPAVSIEMLTLDSDGRYVSNGYRNRSDHVAAIDTLTPFAIVLTWDQLDEGID</sequence>
<dbReference type="Proteomes" id="UP000317039">
    <property type="component" value="Chromosome"/>
</dbReference>